<comment type="caution">
    <text evidence="1">The sequence shown here is derived from an EMBL/GenBank/DDBJ whole genome shotgun (WGS) entry which is preliminary data.</text>
</comment>
<keyword evidence="2" id="KW-1185">Reference proteome</keyword>
<name>A0ACB9ED46_9ASTR</name>
<reference evidence="1 2" key="2">
    <citation type="journal article" date="2022" name="Mol. Ecol. Resour.">
        <title>The genomes of chicory, endive, great burdock and yacon provide insights into Asteraceae paleo-polyploidization history and plant inulin production.</title>
        <authorList>
            <person name="Fan W."/>
            <person name="Wang S."/>
            <person name="Wang H."/>
            <person name="Wang A."/>
            <person name="Jiang F."/>
            <person name="Liu H."/>
            <person name="Zhao H."/>
            <person name="Xu D."/>
            <person name="Zhang Y."/>
        </authorList>
    </citation>
    <scope>NUCLEOTIDE SEQUENCE [LARGE SCALE GENOMIC DNA]</scope>
    <source>
        <strain evidence="2">cv. Yunnan</strain>
        <tissue evidence="1">Leaves</tissue>
    </source>
</reference>
<dbReference type="EMBL" id="CM042035">
    <property type="protein sequence ID" value="KAI3756859.1"/>
    <property type="molecule type" value="Genomic_DNA"/>
</dbReference>
<organism evidence="1 2">
    <name type="scientific">Smallanthus sonchifolius</name>
    <dbReference type="NCBI Taxonomy" id="185202"/>
    <lineage>
        <taxon>Eukaryota</taxon>
        <taxon>Viridiplantae</taxon>
        <taxon>Streptophyta</taxon>
        <taxon>Embryophyta</taxon>
        <taxon>Tracheophyta</taxon>
        <taxon>Spermatophyta</taxon>
        <taxon>Magnoliopsida</taxon>
        <taxon>eudicotyledons</taxon>
        <taxon>Gunneridae</taxon>
        <taxon>Pentapetalae</taxon>
        <taxon>asterids</taxon>
        <taxon>campanulids</taxon>
        <taxon>Asterales</taxon>
        <taxon>Asteraceae</taxon>
        <taxon>Asteroideae</taxon>
        <taxon>Heliantheae alliance</taxon>
        <taxon>Millerieae</taxon>
        <taxon>Smallanthus</taxon>
    </lineage>
</organism>
<accession>A0ACB9ED46</accession>
<proteinExistence type="predicted"/>
<reference evidence="2" key="1">
    <citation type="journal article" date="2022" name="Mol. Ecol. Resour.">
        <title>The genomes of chicory, endive, great burdock and yacon provide insights into Asteraceae palaeo-polyploidization history and plant inulin production.</title>
        <authorList>
            <person name="Fan W."/>
            <person name="Wang S."/>
            <person name="Wang H."/>
            <person name="Wang A."/>
            <person name="Jiang F."/>
            <person name="Liu H."/>
            <person name="Zhao H."/>
            <person name="Xu D."/>
            <person name="Zhang Y."/>
        </authorList>
    </citation>
    <scope>NUCLEOTIDE SEQUENCE [LARGE SCALE GENOMIC DNA]</scope>
    <source>
        <strain evidence="2">cv. Yunnan</strain>
    </source>
</reference>
<dbReference type="Proteomes" id="UP001056120">
    <property type="component" value="Linkage Group LG18"/>
</dbReference>
<gene>
    <name evidence="1" type="ORF">L1987_56682</name>
</gene>
<sequence>MNTEILHLVDSAIMGQLESMESMKNFGDGIDADSIADMLVDTLLTTMGGVKSFEEEDDDNSIPTVMKNTQAAIISGHSVSVADLNTWLRLVKRTIKTPWGPRLMVSLEKALSGKESRAPHASLGPGEGPESKSSLAAVSANQGKDEGTRNTQCIFSFISSDNQGIKACFHAQFLVVESGGGKGPKVPVYFTHAFKAQCWYFIALENTLKEPIGPDMIGRLAVKGPDSIPSFGNAAGLMWLSTDAHVASIEEGGARLNADIAGYLHLLYHPSLLTGHHCPDASPSGPSGLLQRSAEVLGHIPVTTRMRPAEALWALAYGGPMSLLPFVVSKVDNDTLEPKKGNLKSCLATIALTAPIFRIISLAIQHLGNNNELCRTRAPEVLSKILTYLLKTLSSLDVAQHAVADEEIAAAVVSLCQSQKNNLTLKIQLFSTLLLDLKIWSLCSYGIQKKLLSSLADLVFTESFVMCDAKAIQALLDGCRRSPPPMAVNDIRCLLGFLVDCPQPNQKHFVILQREAKDGDLDVPEYDDDILSVSGSRHECGPESYNTDDVGSLNRSEFSSYDLHNRNSYISGMASSIGSKVSASESLFVKNLGGISFSISAENARNTVYNIDKSDGIVVAIIGLFGALVISGHLKSGSHALADLTGNRHGLLDGAGSMFDDKVSLLHFAVQKTLQAAPNRLMTGNVYTALLSASALVLNASARDEELNFYDPQHRFEHLELLLVLLHSLPYSTKSFQTRALQDLLILACSHSENRSSLTKMEEWPQWLLEILISNHEMSVTNASTSSSIKDVEDLIHNFLVIMLEHSMREKDRWKVLASITDDKGEISASTMEHLTAAAAAAEPYDSVSCAFVSYGSCVIDLAQGWKYRSRLWYVVGQPSNTVDFGGGGSGWDSWKSCLEKDSNGNWVEIPLIKKCVSMLHALLLDESGFSGGSGTGFDGLTALYPLLDSDQSFFCMLRMTLVSLREDDDGENGMIMKNNVTVDDVLSERLHGSATSSLKSSNRTLTGSPVQHCYGGMACYGANLLSVKDPALDAESTPIESALAMITPGWAAAFASPPAAMALAMIAAGAAGGAPTPVVNMHLKRDSSTLLKRKSTKFHAFSNFQEEPSKKSAAVLKNKATARVAALAAARDLERNSKMGTERGSSAVAMATSARRRSNSDMERVMRWNVSEVMGMLGWNAYNRLIDVLELILLLGFVYLELDKENSILALKSVSTELTNEDDERNSVTNMEINTDEMWLYEDIHTRPSATSEQQLQVPKDSTEPQVSNYQDLAQSPSAAGPGYIPSEHCEIIIVELRASMVRPLKVRYGKFQVTFEFTI</sequence>
<evidence type="ECO:0000313" key="2">
    <source>
        <dbReference type="Proteomes" id="UP001056120"/>
    </source>
</evidence>
<evidence type="ECO:0000313" key="1">
    <source>
        <dbReference type="EMBL" id="KAI3756859.1"/>
    </source>
</evidence>
<protein>
    <submittedName>
        <fullName evidence="1">Uncharacterized protein</fullName>
    </submittedName>
</protein>